<dbReference type="InterPro" id="IPR003646">
    <property type="entry name" value="SH3-like_bac-type"/>
</dbReference>
<name>R0BZZ3_9FIRM</name>
<protein>
    <recommendedName>
        <fullName evidence="2">SH3b domain-containing protein</fullName>
    </recommendedName>
</protein>
<evidence type="ECO:0000259" key="2">
    <source>
        <dbReference type="PROSITE" id="PS51781"/>
    </source>
</evidence>
<dbReference type="Proteomes" id="UP000013126">
    <property type="component" value="Unassembled WGS sequence"/>
</dbReference>
<dbReference type="Pfam" id="PF08239">
    <property type="entry name" value="SH3_3"/>
    <property type="match status" value="1"/>
</dbReference>
<gene>
    <name evidence="3" type="ORF">HMPREF1085_02728</name>
</gene>
<accession>R0BZZ3</accession>
<feature type="signal peptide" evidence="1">
    <location>
        <begin position="1"/>
        <end position="24"/>
    </location>
</feature>
<proteinExistence type="predicted"/>
<dbReference type="HOGENOM" id="CLU_1892519_0_0_9"/>
<dbReference type="OrthoDB" id="1976592at2"/>
<comment type="caution">
    <text evidence="3">The sequence shown here is derived from an EMBL/GenBank/DDBJ whole genome shotgun (WGS) entry which is preliminary data.</text>
</comment>
<evidence type="ECO:0000313" key="3">
    <source>
        <dbReference type="EMBL" id="ENZ49742.1"/>
    </source>
</evidence>
<evidence type="ECO:0000313" key="4">
    <source>
        <dbReference type="Proteomes" id="UP000013126"/>
    </source>
</evidence>
<evidence type="ECO:0000256" key="1">
    <source>
        <dbReference type="SAM" id="SignalP"/>
    </source>
</evidence>
<dbReference type="PATRIC" id="fig|997894.4.peg.2876"/>
<sequence length="134" mass="14355">MKRIISLLLSTICTVMMISTLAFAAETSLEDTGVTVVRLNRREYDTLYVKTDGGNLNVRSGAGTEYAIVGKLANGTKIDGWSIFGRVDSEGRSWTNITAKDINGKSVTGWVLDEYLTATPPSRAVPVGIGPDVG</sequence>
<reference evidence="3 4" key="1">
    <citation type="submission" date="2013-01" db="EMBL/GenBank/DDBJ databases">
        <title>The Genome Sequence of Clostridium bolteae 90A9.</title>
        <authorList>
            <consortium name="The Broad Institute Genome Sequencing Platform"/>
            <person name="Earl A."/>
            <person name="Ward D."/>
            <person name="Feldgarden M."/>
            <person name="Gevers D."/>
            <person name="Courvalin P."/>
            <person name="Lambert T."/>
            <person name="Walker B."/>
            <person name="Young S.K."/>
            <person name="Zeng Q."/>
            <person name="Gargeya S."/>
            <person name="Fitzgerald M."/>
            <person name="Haas B."/>
            <person name="Abouelleil A."/>
            <person name="Alvarado L."/>
            <person name="Arachchi H.M."/>
            <person name="Berlin A.M."/>
            <person name="Chapman S.B."/>
            <person name="Dewar J."/>
            <person name="Goldberg J."/>
            <person name="Griggs A."/>
            <person name="Gujja S."/>
            <person name="Hansen M."/>
            <person name="Howarth C."/>
            <person name="Imamovic A."/>
            <person name="Larimer J."/>
            <person name="McCowan C."/>
            <person name="Murphy C."/>
            <person name="Neiman D."/>
            <person name="Pearson M."/>
            <person name="Priest M."/>
            <person name="Roberts A."/>
            <person name="Saif S."/>
            <person name="Shea T."/>
            <person name="Sisk P."/>
            <person name="Sykes S."/>
            <person name="Wortman J."/>
            <person name="Nusbaum C."/>
            <person name="Birren B."/>
        </authorList>
    </citation>
    <scope>NUCLEOTIDE SEQUENCE [LARGE SCALE GENOMIC DNA]</scope>
    <source>
        <strain evidence="3 4">90A9</strain>
    </source>
</reference>
<feature type="domain" description="SH3b" evidence="2">
    <location>
        <begin position="44"/>
        <end position="120"/>
    </location>
</feature>
<dbReference type="GeneID" id="23113827"/>
<dbReference type="RefSeq" id="WP_002575893.1">
    <property type="nucleotide sequence ID" value="NZ_KB851182.1"/>
</dbReference>
<keyword evidence="1" id="KW-0732">Signal</keyword>
<dbReference type="EMBL" id="AGYH01000007">
    <property type="protein sequence ID" value="ENZ49742.1"/>
    <property type="molecule type" value="Genomic_DNA"/>
</dbReference>
<keyword evidence="4" id="KW-1185">Reference proteome</keyword>
<dbReference type="AlphaFoldDB" id="R0BZZ3"/>
<feature type="chain" id="PRO_5004339137" description="SH3b domain-containing protein" evidence="1">
    <location>
        <begin position="25"/>
        <end position="134"/>
    </location>
</feature>
<dbReference type="Gene3D" id="2.30.30.40">
    <property type="entry name" value="SH3 Domains"/>
    <property type="match status" value="1"/>
</dbReference>
<organism evidence="3 4">
    <name type="scientific">Enterocloster bolteae 90A9</name>
    <dbReference type="NCBI Taxonomy" id="997894"/>
    <lineage>
        <taxon>Bacteria</taxon>
        <taxon>Bacillati</taxon>
        <taxon>Bacillota</taxon>
        <taxon>Clostridia</taxon>
        <taxon>Lachnospirales</taxon>
        <taxon>Lachnospiraceae</taxon>
        <taxon>Enterocloster</taxon>
    </lineage>
</organism>
<dbReference type="PROSITE" id="PS51781">
    <property type="entry name" value="SH3B"/>
    <property type="match status" value="1"/>
</dbReference>